<dbReference type="Pfam" id="PF26128">
    <property type="entry name" value="Gad2"/>
    <property type="match status" value="1"/>
</dbReference>
<proteinExistence type="predicted"/>
<evidence type="ECO:0000313" key="2">
    <source>
        <dbReference type="Proteomes" id="UP000285832"/>
    </source>
</evidence>
<dbReference type="Proteomes" id="UP000285832">
    <property type="component" value="Unassembled WGS sequence"/>
</dbReference>
<evidence type="ECO:0000313" key="1">
    <source>
        <dbReference type="EMBL" id="RHJ63234.1"/>
    </source>
</evidence>
<sequence>MFTREDRGNFWILNWLDEFMIGHNGFICGGCFKNIFNKENVKDIDMFFESESDYEDAVQYFDSMIPGYEGDDKRSEEYTFYYENDNVKAYKHIRTGVRIELCSKIFGKPEEILSQFDFSITKFAYYKAIIEDETGAEREEEPDPFNEDIKTHIEYRVMYTENFFQHLHMKRLVTDGNIPYPMSTFERMLRYVKYGYFPCRETKLKIIKALRDLDDRQVELSENLYDGMD</sequence>
<name>A0A415D8E6_9FIRM</name>
<dbReference type="EMBL" id="QRMI01000005">
    <property type="protein sequence ID" value="RHJ63234.1"/>
    <property type="molecule type" value="Genomic_DNA"/>
</dbReference>
<protein>
    <submittedName>
        <fullName evidence="1">Uncharacterized protein</fullName>
    </submittedName>
</protein>
<comment type="caution">
    <text evidence="1">The sequence shown here is derived from an EMBL/GenBank/DDBJ whole genome shotgun (WGS) entry which is preliminary data.</text>
</comment>
<dbReference type="AlphaFoldDB" id="A0A415D8E6"/>
<dbReference type="RefSeq" id="WP_118278713.1">
    <property type="nucleotide sequence ID" value="NZ_QRMI01000005.1"/>
</dbReference>
<reference evidence="1 2" key="1">
    <citation type="submission" date="2018-08" db="EMBL/GenBank/DDBJ databases">
        <title>A genome reference for cultivated species of the human gut microbiota.</title>
        <authorList>
            <person name="Zou Y."/>
            <person name="Xue W."/>
            <person name="Luo G."/>
        </authorList>
    </citation>
    <scope>NUCLEOTIDE SEQUENCE [LARGE SCALE GENOMIC DNA]</scope>
    <source>
        <strain evidence="1 2">AM09-9</strain>
    </source>
</reference>
<organism evidence="1 2">
    <name type="scientific">[Ruminococcus] lactaris</name>
    <dbReference type="NCBI Taxonomy" id="46228"/>
    <lineage>
        <taxon>Bacteria</taxon>
        <taxon>Bacillati</taxon>
        <taxon>Bacillota</taxon>
        <taxon>Clostridia</taxon>
        <taxon>Lachnospirales</taxon>
        <taxon>Lachnospiraceae</taxon>
        <taxon>Mediterraneibacter</taxon>
    </lineage>
</organism>
<gene>
    <name evidence="1" type="ORF">DW116_02660</name>
</gene>
<accession>A0A415D8E6</accession>